<evidence type="ECO:0000313" key="2">
    <source>
        <dbReference type="Proteomes" id="UP001162905"/>
    </source>
</evidence>
<proteinExistence type="predicted"/>
<dbReference type="EMBL" id="JAKJXH010000001">
    <property type="protein sequence ID" value="MCF7540610.1"/>
    <property type="molecule type" value="Genomic_DNA"/>
</dbReference>
<evidence type="ECO:0008006" key="3">
    <source>
        <dbReference type="Google" id="ProtNLM"/>
    </source>
</evidence>
<reference evidence="1" key="1">
    <citation type="submission" date="2022-01" db="EMBL/GenBank/DDBJ databases">
        <title>Pseudomonas sp. nov. isolated from Antarctic regolith.</title>
        <authorList>
            <person name="Novakova D."/>
            <person name="Sedlar K."/>
        </authorList>
    </citation>
    <scope>NUCLEOTIDE SEQUENCE</scope>
    <source>
        <strain evidence="1">P2647</strain>
    </source>
</reference>
<comment type="caution">
    <text evidence="1">The sequence shown here is derived from an EMBL/GenBank/DDBJ whole genome shotgun (WGS) entry which is preliminary data.</text>
</comment>
<organism evidence="1 2">
    <name type="scientific">Pseudomonas petrae</name>
    <dbReference type="NCBI Taxonomy" id="2912190"/>
    <lineage>
        <taxon>Bacteria</taxon>
        <taxon>Pseudomonadati</taxon>
        <taxon>Pseudomonadota</taxon>
        <taxon>Gammaproteobacteria</taxon>
        <taxon>Pseudomonadales</taxon>
        <taxon>Pseudomonadaceae</taxon>
        <taxon>Pseudomonas</taxon>
    </lineage>
</organism>
<accession>A0ABS9HZC7</accession>
<dbReference type="RefSeq" id="WP_237249944.1">
    <property type="nucleotide sequence ID" value="NZ_JAKJXH010000001.1"/>
</dbReference>
<keyword evidence="2" id="KW-1185">Reference proteome</keyword>
<protein>
    <recommendedName>
        <fullName evidence="3">Type II toxin-antitoxin system RelE/ParE family toxin</fullName>
    </recommendedName>
</protein>
<evidence type="ECO:0000313" key="1">
    <source>
        <dbReference type="EMBL" id="MCF7540610.1"/>
    </source>
</evidence>
<gene>
    <name evidence="1" type="ORF">L4G47_00040</name>
</gene>
<sequence>MTRTYKEVASEAYDDLVSQSCAHADAKAVFRAISKLLPPGDVAGDLARIGEAHADEWRGFAETGQTAWIPK</sequence>
<dbReference type="Proteomes" id="UP001162905">
    <property type="component" value="Unassembled WGS sequence"/>
</dbReference>
<name>A0ABS9HZC7_9PSED</name>